<name>A0A3B6U3T7_WHEAT</name>
<accession>A0A3B6U3T7</accession>
<proteinExistence type="predicted"/>
<feature type="transmembrane region" description="Helical" evidence="1">
    <location>
        <begin position="183"/>
        <end position="208"/>
    </location>
</feature>
<feature type="transmembrane region" description="Helical" evidence="1">
    <location>
        <begin position="110"/>
        <end position="130"/>
    </location>
</feature>
<evidence type="ECO:0000313" key="4">
    <source>
        <dbReference type="Proteomes" id="UP000019116"/>
    </source>
</evidence>
<feature type="transmembrane region" description="Helical" evidence="1">
    <location>
        <begin position="142"/>
        <end position="163"/>
    </location>
</feature>
<dbReference type="Gramene" id="TraesNOR2B03G01096140.1">
    <property type="protein sequence ID" value="TraesNOR2B03G01096140.1.CDS1"/>
    <property type="gene ID" value="TraesNOR2B03G01096140"/>
</dbReference>
<keyword evidence="1" id="KW-1133">Transmembrane helix</keyword>
<dbReference type="EnsemblPlants" id="TraesCSU02G038300.1">
    <property type="protein sequence ID" value="TraesCSU02G038300.1.cds1"/>
    <property type="gene ID" value="TraesCSU02G038300"/>
</dbReference>
<feature type="domain" description="DUF4220" evidence="2">
    <location>
        <begin position="68"/>
        <end position="511"/>
    </location>
</feature>
<dbReference type="OrthoDB" id="693467at2759"/>
<keyword evidence="1" id="KW-0472">Membrane</keyword>
<dbReference type="Pfam" id="PF04578">
    <property type="entry name" value="DUF594"/>
    <property type="match status" value="1"/>
</dbReference>
<feature type="transmembrane region" description="Helical" evidence="1">
    <location>
        <begin position="61"/>
        <end position="79"/>
    </location>
</feature>
<keyword evidence="1" id="KW-0812">Transmembrane</keyword>
<dbReference type="STRING" id="4565.A0A3B6U3T7"/>
<evidence type="ECO:0000313" key="3">
    <source>
        <dbReference type="EnsemblPlants" id="TraesCSU02G038300.1.cds1"/>
    </source>
</evidence>
<keyword evidence="4" id="KW-1185">Reference proteome</keyword>
<dbReference type="Proteomes" id="UP000019116">
    <property type="component" value="Chromosome Un"/>
</dbReference>
<sequence length="764" mass="85621">MGVGYLTIQECNSDESEIFSKHFTGAMFRVNALLVVNAILMGVMVFIGAYGRYRSHPLTRYIFLGATALFIPIISYVLSDIDNRNGLILFAAGEKIISRLCSASTHKNLVLIWTGLVQMVGISTSLVVVSDSREGRNIGPSGVLLVQAMWTSYLMVYNIGLKYQVSYTDLHTVGILNINVEWSLVYAFSLEGLMVIPPFALTFAKLLFKCSAWYKARKSLAIGCNPRLIVGYMEQLHDANMTNDYQDIPPPLIVMDEDTTSVDKQPHGYSFALMPNRGGLVTLDKVWQLDDMHDLKLTSHLKDVCLSFALSKLLRCRFARYTNAEIGFTKASSFLRHMLLEDSDDERVLRLIDYELSFLHDIYYSSLAISYSKSWMPILSILISLSGIGSCFVLVYLQFAYGDYSSKLIDCMYACLSRNGERVVDGQSFGNAIFDLVPVVVLIALVVLAEAREITSYICSNWTKVALICRYINHASWQQSPTMQKWIRRVLQCRCKVLKHLEDKMDQCSILVLHPRKTPMGLLRRLKAGQKVKVPRELKAAIMNALRNYERSRDNYRMPSLCPRPQLKTGDNLLWVVDGTKGIANTILVCHIATTILELRSAGSCQPLSDHKTAAIHLSRYCAYLVAYSPELLPEDDEWCKSLYKTVKKKAEHILAGVSTAEVEYQQLVRLMSASQNHQVLKDGAKLGQQLAELNQGEANTAWELLAGFWSEMMLYIAPSDNIDGHLEAIARGGELITLLWALLAHLGIFSRAGDPTSTTGESV</sequence>
<dbReference type="Gramene" id="TraesCSU02G038300.1">
    <property type="protein sequence ID" value="TraesCSU02G038300.1.cds1"/>
    <property type="gene ID" value="TraesCSU02G038300"/>
</dbReference>
<feature type="transmembrane region" description="Helical" evidence="1">
    <location>
        <begin position="378"/>
        <end position="399"/>
    </location>
</feature>
<dbReference type="Pfam" id="PF13968">
    <property type="entry name" value="DUF4220"/>
    <property type="match status" value="1"/>
</dbReference>
<dbReference type="AlphaFoldDB" id="A0A3B6U3T7"/>
<protein>
    <recommendedName>
        <fullName evidence="2">DUF4220 domain-containing protein</fullName>
    </recommendedName>
</protein>
<feature type="transmembrane region" description="Helical" evidence="1">
    <location>
        <begin position="26"/>
        <end position="49"/>
    </location>
</feature>
<dbReference type="InterPro" id="IPR025315">
    <property type="entry name" value="DUF4220"/>
</dbReference>
<dbReference type="OMA" id="ISCTENQ"/>
<dbReference type="PANTHER" id="PTHR31325">
    <property type="entry name" value="OS01G0798800 PROTEIN-RELATED"/>
    <property type="match status" value="1"/>
</dbReference>
<organism evidence="3">
    <name type="scientific">Triticum aestivum</name>
    <name type="common">Wheat</name>
    <dbReference type="NCBI Taxonomy" id="4565"/>
    <lineage>
        <taxon>Eukaryota</taxon>
        <taxon>Viridiplantae</taxon>
        <taxon>Streptophyta</taxon>
        <taxon>Embryophyta</taxon>
        <taxon>Tracheophyta</taxon>
        <taxon>Spermatophyta</taxon>
        <taxon>Magnoliopsida</taxon>
        <taxon>Liliopsida</taxon>
        <taxon>Poales</taxon>
        <taxon>Poaceae</taxon>
        <taxon>BOP clade</taxon>
        <taxon>Pooideae</taxon>
        <taxon>Triticodae</taxon>
        <taxon>Triticeae</taxon>
        <taxon>Triticinae</taxon>
        <taxon>Triticum</taxon>
    </lineage>
</organism>
<dbReference type="InterPro" id="IPR007658">
    <property type="entry name" value="DUF594"/>
</dbReference>
<reference evidence="3" key="1">
    <citation type="submission" date="2018-08" db="EMBL/GenBank/DDBJ databases">
        <authorList>
            <person name="Rossello M."/>
        </authorList>
    </citation>
    <scope>NUCLEOTIDE SEQUENCE [LARGE SCALE GENOMIC DNA]</scope>
    <source>
        <strain evidence="3">cv. Chinese Spring</strain>
    </source>
</reference>
<evidence type="ECO:0000259" key="2">
    <source>
        <dbReference type="Pfam" id="PF13968"/>
    </source>
</evidence>
<feature type="transmembrane region" description="Helical" evidence="1">
    <location>
        <begin position="429"/>
        <end position="448"/>
    </location>
</feature>
<evidence type="ECO:0000256" key="1">
    <source>
        <dbReference type="SAM" id="Phobius"/>
    </source>
</evidence>
<reference evidence="3" key="2">
    <citation type="submission" date="2018-10" db="UniProtKB">
        <authorList>
            <consortium name="EnsemblPlants"/>
        </authorList>
    </citation>
    <scope>IDENTIFICATION</scope>
</reference>